<dbReference type="PANTHER" id="PTHR11686:SF56">
    <property type="entry name" value="GLUTATHIONE HYDROLASE 1 PROENZYME-RELATED"/>
    <property type="match status" value="1"/>
</dbReference>
<dbReference type="GO" id="GO:0005886">
    <property type="term" value="C:plasma membrane"/>
    <property type="evidence" value="ECO:0000318"/>
    <property type="project" value="GO_Central"/>
</dbReference>
<dbReference type="Proteomes" id="UP000000437">
    <property type="component" value="Chromosome 1"/>
</dbReference>
<dbReference type="GO" id="GO:0002682">
    <property type="term" value="P:regulation of immune system process"/>
    <property type="evidence" value="ECO:0000318"/>
    <property type="project" value="GO_Central"/>
</dbReference>
<gene>
    <name evidence="5" type="primary">LOC103909498</name>
</gene>
<dbReference type="PANTHER" id="PTHR11686">
    <property type="entry name" value="GAMMA GLUTAMYL TRANSPEPTIDASE"/>
    <property type="match status" value="1"/>
</dbReference>
<dbReference type="InterPro" id="IPR043137">
    <property type="entry name" value="GGT_ssub_C"/>
</dbReference>
<sequence length="566" mass="61593">MARCLKSNSARCMVASLVIIVIVILIVVRIVLSNTCYNNAAVAADARKCSEIGRDILQRNGSAVDAAIAALLCVSLVNAQSMGIGGGLVFTIYNASSGKVETINSRETAPMSASENMFGTNPEKAKPGLFIAVPGELRGYALAHKRHGKLPWKDLFQPSIKLASEGFKIGKALANAINETRATIQRNATLCEVFCDSNNIVLKENDTIRFPKLAETYRKISEEGPDAFYNGSLTQSIVDDIKAAGGIITREDLKAYGPVLTEHALNFTVGKYIFHAPGAPFGGPVLALILKVMKGYNISWKSMATTGNKTLTYHRLIEAFRFADVQKSKLGDPLFENITEHVKNMVSDSFADHIRSKIKDDLKQTSYDEQEDINTVPEDHGTSHVSVLAKDGSAVAVTSSINNYFGSGVMSRSTGIIFNDQMWDFIEPELMSGPNKNNKIKPGKRPLSSMCPTIIFEKDDRKNKVKMVVGGAGGTNITTSVAQVILNHLFFGFDLQKSVNTSRVQITLNVTNVEKDFDKAVIEGLKQKNHHILHDTALSVVQAIGRKGKKVCAQSDPRNDGYAAGY</sequence>
<dbReference type="OrthoDB" id="1081007at2759"/>
<dbReference type="FunFam" id="3.60.20.40:FF:000001">
    <property type="entry name" value="Gamma-glutamyltranspeptidase 1"/>
    <property type="match status" value="1"/>
</dbReference>
<dbReference type="GO" id="GO:0031179">
    <property type="term" value="P:peptide modification"/>
    <property type="evidence" value="ECO:0000318"/>
    <property type="project" value="GO_Central"/>
</dbReference>
<dbReference type="GO" id="GO:0036374">
    <property type="term" value="F:glutathione hydrolase activity"/>
    <property type="evidence" value="ECO:0000318"/>
    <property type="project" value="GO_Central"/>
</dbReference>
<organism evidence="4 5">
    <name type="scientific">Danio rerio</name>
    <name type="common">Zebrafish</name>
    <name type="synonym">Brachydanio rerio</name>
    <dbReference type="NCBI Taxonomy" id="7955"/>
    <lineage>
        <taxon>Eukaryota</taxon>
        <taxon>Metazoa</taxon>
        <taxon>Chordata</taxon>
        <taxon>Craniata</taxon>
        <taxon>Vertebrata</taxon>
        <taxon>Euteleostomi</taxon>
        <taxon>Actinopterygii</taxon>
        <taxon>Neopterygii</taxon>
        <taxon>Teleostei</taxon>
        <taxon>Ostariophysi</taxon>
        <taxon>Cypriniformes</taxon>
        <taxon>Danionidae</taxon>
        <taxon>Danioninae</taxon>
        <taxon>Danio</taxon>
    </lineage>
</organism>
<dbReference type="GO" id="GO:0006751">
    <property type="term" value="P:glutathione catabolic process"/>
    <property type="evidence" value="ECO:0000318"/>
    <property type="project" value="GO_Central"/>
</dbReference>
<proteinExistence type="inferred from homology"/>
<dbReference type="FunFam" id="1.10.246.130:FF:000002">
    <property type="entry name" value="glutathione hydrolase 1 proenzyme"/>
    <property type="match status" value="1"/>
</dbReference>
<dbReference type="InterPro" id="IPR029055">
    <property type="entry name" value="Ntn_hydrolases_N"/>
</dbReference>
<dbReference type="AlphaFoldDB" id="A0A8M9QIH7"/>
<name>A0A8M9QIH7_DANRE</name>
<comment type="similarity">
    <text evidence="1">Belongs to the gamma-glutamyltransferase family.</text>
</comment>
<dbReference type="InterPro" id="IPR043138">
    <property type="entry name" value="GGT_lsub"/>
</dbReference>
<dbReference type="SUPFAM" id="SSF56235">
    <property type="entry name" value="N-terminal nucleophile aminohydrolases (Ntn hydrolases)"/>
    <property type="match status" value="1"/>
</dbReference>
<dbReference type="Gene3D" id="3.60.20.40">
    <property type="match status" value="1"/>
</dbReference>
<keyword evidence="3" id="KW-0800">Toxin</keyword>
<dbReference type="RefSeq" id="XP_021333880.3">
    <property type="nucleotide sequence ID" value="XM_021478205.3"/>
</dbReference>
<evidence type="ECO:0000256" key="3">
    <source>
        <dbReference type="ARBA" id="ARBA00084097"/>
    </source>
</evidence>
<keyword evidence="3" id="KW-1202">Platelet aggregation activating toxin</keyword>
<dbReference type="Pfam" id="PF01019">
    <property type="entry name" value="G_glu_transpept"/>
    <property type="match status" value="1"/>
</dbReference>
<accession>A0A8M9QIH7</accession>
<evidence type="ECO:0000256" key="1">
    <source>
        <dbReference type="ARBA" id="ARBA00009381"/>
    </source>
</evidence>
<dbReference type="PRINTS" id="PR01210">
    <property type="entry name" value="GGTRANSPTASE"/>
</dbReference>
<keyword evidence="3" id="KW-1199">Hemostasis impairing toxin</keyword>
<keyword evidence="4" id="KW-1185">Reference proteome</keyword>
<evidence type="ECO:0000313" key="5">
    <source>
        <dbReference type="RefSeq" id="XP_021333880.3"/>
    </source>
</evidence>
<dbReference type="GO" id="GO:0050727">
    <property type="term" value="P:regulation of inflammatory response"/>
    <property type="evidence" value="ECO:0000318"/>
    <property type="project" value="GO_Central"/>
</dbReference>
<reference evidence="5" key="1">
    <citation type="submission" date="2025-08" db="UniProtKB">
        <authorList>
            <consortium name="RefSeq"/>
        </authorList>
    </citation>
    <scope>IDENTIFICATION</scope>
    <source>
        <strain evidence="5">Tuebingen</strain>
        <tissue evidence="5">Fibroblasts and whole tissue</tissue>
    </source>
</reference>
<dbReference type="InterPro" id="IPR000101">
    <property type="entry name" value="GGT_peptidase"/>
</dbReference>
<evidence type="ECO:0000313" key="4">
    <source>
        <dbReference type="Proteomes" id="UP000000437"/>
    </source>
</evidence>
<dbReference type="Gene3D" id="1.10.246.130">
    <property type="match status" value="1"/>
</dbReference>
<keyword evidence="2" id="KW-0325">Glycoprotein</keyword>
<protein>
    <submittedName>
        <fullName evidence="5">Glutathione hydrolase 1 proenzyme-like</fullName>
    </submittedName>
</protein>
<evidence type="ECO:0000256" key="2">
    <source>
        <dbReference type="ARBA" id="ARBA00023180"/>
    </source>
</evidence>